<dbReference type="CDD" id="cd00102">
    <property type="entry name" value="IPT"/>
    <property type="match status" value="1"/>
</dbReference>
<sequence length="205" mass="22030">MRWIKNLGITGGGDPGGEAGAYTALATGECDLVFEITRDQVGGHQADLYNGAAHACLAAFEGRTGDWVKAEAAYREFARPDPTLGCLGVVVQAMLRDLVTAHRDNPSARFVREGQCPAVRPACPRLLRLEPDHGPVEGGYEVRLIGENLPADAVISWDLHDHGVRTNGNEATMTVPAGTSDGPVWVFVLGWPWGIFGTTEFTYDP</sequence>
<dbReference type="InterPro" id="IPR013783">
    <property type="entry name" value="Ig-like_fold"/>
</dbReference>
<dbReference type="SUPFAM" id="SSF81296">
    <property type="entry name" value="E set domains"/>
    <property type="match status" value="1"/>
</dbReference>
<dbReference type="Proteomes" id="UP000603200">
    <property type="component" value="Unassembled WGS sequence"/>
</dbReference>
<dbReference type="InterPro" id="IPR014756">
    <property type="entry name" value="Ig_E-set"/>
</dbReference>
<proteinExistence type="predicted"/>
<evidence type="ECO:0008006" key="3">
    <source>
        <dbReference type="Google" id="ProtNLM"/>
    </source>
</evidence>
<name>A0ABQ3ZJL2_9ACTN</name>
<organism evidence="1 2">
    <name type="scientific">Winogradskya humida</name>
    <dbReference type="NCBI Taxonomy" id="113566"/>
    <lineage>
        <taxon>Bacteria</taxon>
        <taxon>Bacillati</taxon>
        <taxon>Actinomycetota</taxon>
        <taxon>Actinomycetes</taxon>
        <taxon>Micromonosporales</taxon>
        <taxon>Micromonosporaceae</taxon>
        <taxon>Winogradskya</taxon>
    </lineage>
</organism>
<dbReference type="EMBL" id="BOMN01000023">
    <property type="protein sequence ID" value="GIE18776.1"/>
    <property type="molecule type" value="Genomic_DNA"/>
</dbReference>
<evidence type="ECO:0000313" key="2">
    <source>
        <dbReference type="Proteomes" id="UP000603200"/>
    </source>
</evidence>
<keyword evidence="2" id="KW-1185">Reference proteome</keyword>
<accession>A0ABQ3ZJL2</accession>
<evidence type="ECO:0000313" key="1">
    <source>
        <dbReference type="EMBL" id="GIE18776.1"/>
    </source>
</evidence>
<comment type="caution">
    <text evidence="1">The sequence shown here is derived from an EMBL/GenBank/DDBJ whole genome shotgun (WGS) entry which is preliminary data.</text>
</comment>
<dbReference type="Gene3D" id="2.60.40.10">
    <property type="entry name" value="Immunoglobulins"/>
    <property type="match status" value="1"/>
</dbReference>
<reference evidence="1 2" key="1">
    <citation type="submission" date="2021-01" db="EMBL/GenBank/DDBJ databases">
        <title>Whole genome shotgun sequence of Actinoplanes humidus NBRC 14915.</title>
        <authorList>
            <person name="Komaki H."/>
            <person name="Tamura T."/>
        </authorList>
    </citation>
    <scope>NUCLEOTIDE SEQUENCE [LARGE SCALE GENOMIC DNA]</scope>
    <source>
        <strain evidence="1 2">NBRC 14915</strain>
    </source>
</reference>
<gene>
    <name evidence="1" type="ORF">Ahu01nite_018780</name>
</gene>
<dbReference type="RefSeq" id="WP_203836035.1">
    <property type="nucleotide sequence ID" value="NZ_BAAATV010000003.1"/>
</dbReference>
<protein>
    <recommendedName>
        <fullName evidence="3">IPT/TIG domain-containing protein</fullName>
    </recommendedName>
</protein>